<keyword evidence="2" id="KW-1185">Reference proteome</keyword>
<evidence type="ECO:0000313" key="2">
    <source>
        <dbReference type="Proteomes" id="UP000185696"/>
    </source>
</evidence>
<reference evidence="1 2" key="1">
    <citation type="submission" date="2016-12" db="EMBL/GenBank/DDBJ databases">
        <title>The draft genome sequence of Actinophytocola xinjiangensis.</title>
        <authorList>
            <person name="Wang W."/>
            <person name="Yuan L."/>
        </authorList>
    </citation>
    <scope>NUCLEOTIDE SEQUENCE [LARGE SCALE GENOMIC DNA]</scope>
    <source>
        <strain evidence="1 2">CGMCC 4.4663</strain>
    </source>
</reference>
<comment type="caution">
    <text evidence="1">The sequence shown here is derived from an EMBL/GenBank/DDBJ whole genome shotgun (WGS) entry which is preliminary data.</text>
</comment>
<evidence type="ECO:0000313" key="1">
    <source>
        <dbReference type="EMBL" id="OLF07003.1"/>
    </source>
</evidence>
<organism evidence="1 2">
    <name type="scientific">Actinophytocola xinjiangensis</name>
    <dbReference type="NCBI Taxonomy" id="485602"/>
    <lineage>
        <taxon>Bacteria</taxon>
        <taxon>Bacillati</taxon>
        <taxon>Actinomycetota</taxon>
        <taxon>Actinomycetes</taxon>
        <taxon>Pseudonocardiales</taxon>
        <taxon>Pseudonocardiaceae</taxon>
    </lineage>
</organism>
<protein>
    <submittedName>
        <fullName evidence="1">Uncharacterized protein</fullName>
    </submittedName>
</protein>
<accession>A0A7Z1AVZ7</accession>
<proteinExistence type="predicted"/>
<dbReference type="EMBL" id="MSIF01000018">
    <property type="protein sequence ID" value="OLF07003.1"/>
    <property type="molecule type" value="Genomic_DNA"/>
</dbReference>
<dbReference type="Proteomes" id="UP000185696">
    <property type="component" value="Unassembled WGS sequence"/>
</dbReference>
<dbReference type="AlphaFoldDB" id="A0A7Z1AVZ7"/>
<gene>
    <name evidence="1" type="ORF">BLA60_29550</name>
</gene>
<name>A0A7Z1AVZ7_9PSEU</name>
<sequence>MTWSPRVDRDADVKVLAWPGPLSDDEDLAHVPTCREAITLYERRLATVRRQLAVLSEVETTLARRLRLLRTHRAEAS</sequence>